<dbReference type="GO" id="GO:0046872">
    <property type="term" value="F:metal ion binding"/>
    <property type="evidence" value="ECO:0007669"/>
    <property type="project" value="UniProtKB-KW"/>
</dbReference>
<feature type="domain" description="Poly(A) RNA polymerase mitochondrial-like central palm" evidence="11">
    <location>
        <begin position="26"/>
        <end position="119"/>
    </location>
</feature>
<evidence type="ECO:0000313" key="13">
    <source>
        <dbReference type="Proteomes" id="UP000274922"/>
    </source>
</evidence>
<dbReference type="AlphaFoldDB" id="A0A4P9X8L9"/>
<comment type="cofactor">
    <cofactor evidence="1">
        <name>Mn(2+)</name>
        <dbReference type="ChEBI" id="CHEBI:29035"/>
    </cofactor>
</comment>
<name>A0A4P9X8L9_9FUNG</name>
<evidence type="ECO:0000256" key="8">
    <source>
        <dbReference type="ARBA" id="ARBA00022723"/>
    </source>
</evidence>
<feature type="non-terminal residue" evidence="12">
    <location>
        <position position="307"/>
    </location>
</feature>
<dbReference type="PANTHER" id="PTHR12271">
    <property type="entry name" value="POLY A POLYMERASE CID PAP -RELATED"/>
    <property type="match status" value="1"/>
</dbReference>
<dbReference type="OrthoDB" id="2274644at2759"/>
<dbReference type="GO" id="GO:0031123">
    <property type="term" value="P:RNA 3'-end processing"/>
    <property type="evidence" value="ECO:0007669"/>
    <property type="project" value="TreeGrafter"/>
</dbReference>
<keyword evidence="7" id="KW-0808">Transferase</keyword>
<gene>
    <name evidence="12" type="ORF">CXG81DRAFT_11709</name>
</gene>
<dbReference type="SUPFAM" id="SSF81631">
    <property type="entry name" value="PAP/OAS1 substrate-binding domain"/>
    <property type="match status" value="1"/>
</dbReference>
<keyword evidence="6" id="KW-0963">Cytoplasm</keyword>
<evidence type="ECO:0000256" key="7">
    <source>
        <dbReference type="ARBA" id="ARBA00022679"/>
    </source>
</evidence>
<dbReference type="InterPro" id="IPR054708">
    <property type="entry name" value="MTPAP-like_central"/>
</dbReference>
<evidence type="ECO:0000256" key="9">
    <source>
        <dbReference type="ARBA" id="ARBA00022842"/>
    </source>
</evidence>
<organism evidence="12 13">
    <name type="scientific">Caulochytrium protostelioides</name>
    <dbReference type="NCBI Taxonomy" id="1555241"/>
    <lineage>
        <taxon>Eukaryota</taxon>
        <taxon>Fungi</taxon>
        <taxon>Fungi incertae sedis</taxon>
        <taxon>Chytridiomycota</taxon>
        <taxon>Chytridiomycota incertae sedis</taxon>
        <taxon>Chytridiomycetes</taxon>
        <taxon>Caulochytriales</taxon>
        <taxon>Caulochytriaceae</taxon>
        <taxon>Caulochytrium</taxon>
    </lineage>
</organism>
<keyword evidence="9" id="KW-0460">Magnesium</keyword>
<dbReference type="InterPro" id="IPR002058">
    <property type="entry name" value="PAP_assoc"/>
</dbReference>
<dbReference type="STRING" id="1555241.A0A4P9X8L9"/>
<evidence type="ECO:0000256" key="5">
    <source>
        <dbReference type="ARBA" id="ARBA00012388"/>
    </source>
</evidence>
<sequence length="307" mass="34054">MQLLFEQALLPGATTVDPLTGEATTAPPYVKIHLYGSSTNGLSSRGSDVDLCLETNCGHVTVHTVAHILRTAQFTDVFTIAKAKVPICKFFDPATALAGDININNLMALQNTRLIRRYADLDPRVRPFLFLVKAWAKARGLADAAKSGTISSYGWCMIALNFLQTRRPHRIIPSLHAIYLERLARGEGVPVYIEGHDVAFADDERVIADWHALMRSLAESASLRGPTLAELVVEFFHWMAHELPYERQVLSVRAGELIPKADKGWGKHISSLSRWLCVEEPFNPVRNLTNAVTFLSLLGLLSEVQRS</sequence>
<dbReference type="GO" id="GO:0005737">
    <property type="term" value="C:cytoplasm"/>
    <property type="evidence" value="ECO:0007669"/>
    <property type="project" value="UniProtKB-SubCell"/>
</dbReference>
<dbReference type="Pfam" id="PF22600">
    <property type="entry name" value="MTPAP-like_central"/>
    <property type="match status" value="1"/>
</dbReference>
<evidence type="ECO:0000256" key="6">
    <source>
        <dbReference type="ARBA" id="ARBA00022490"/>
    </source>
</evidence>
<evidence type="ECO:0000259" key="11">
    <source>
        <dbReference type="Pfam" id="PF22600"/>
    </source>
</evidence>
<dbReference type="Gene3D" id="1.10.1410.10">
    <property type="match status" value="1"/>
</dbReference>
<dbReference type="GO" id="GO:1990817">
    <property type="term" value="F:poly(A) RNA polymerase activity"/>
    <property type="evidence" value="ECO:0007669"/>
    <property type="project" value="UniProtKB-EC"/>
</dbReference>
<dbReference type="EMBL" id="ML014165">
    <property type="protein sequence ID" value="RKP01657.1"/>
    <property type="molecule type" value="Genomic_DNA"/>
</dbReference>
<dbReference type="Gene3D" id="3.30.460.10">
    <property type="entry name" value="Beta Polymerase, domain 2"/>
    <property type="match status" value="1"/>
</dbReference>
<evidence type="ECO:0000313" key="12">
    <source>
        <dbReference type="EMBL" id="RKP01657.1"/>
    </source>
</evidence>
<dbReference type="PANTHER" id="PTHR12271:SF40">
    <property type="entry name" value="POLY(A) RNA POLYMERASE GLD2"/>
    <property type="match status" value="1"/>
</dbReference>
<evidence type="ECO:0000256" key="4">
    <source>
        <dbReference type="ARBA" id="ARBA00008593"/>
    </source>
</evidence>
<protein>
    <recommendedName>
        <fullName evidence="5">polynucleotide adenylyltransferase</fullName>
        <ecNumber evidence="5">2.7.7.19</ecNumber>
    </recommendedName>
</protein>
<dbReference type="Proteomes" id="UP000274922">
    <property type="component" value="Unassembled WGS sequence"/>
</dbReference>
<feature type="domain" description="PAP-associated" evidence="10">
    <location>
        <begin position="227"/>
        <end position="284"/>
    </location>
</feature>
<keyword evidence="8" id="KW-0479">Metal-binding</keyword>
<reference evidence="13" key="1">
    <citation type="journal article" date="2018" name="Nat. Microbiol.">
        <title>Leveraging single-cell genomics to expand the fungal tree of life.</title>
        <authorList>
            <person name="Ahrendt S.R."/>
            <person name="Quandt C.A."/>
            <person name="Ciobanu D."/>
            <person name="Clum A."/>
            <person name="Salamov A."/>
            <person name="Andreopoulos B."/>
            <person name="Cheng J.F."/>
            <person name="Woyke T."/>
            <person name="Pelin A."/>
            <person name="Henrissat B."/>
            <person name="Reynolds N.K."/>
            <person name="Benny G.L."/>
            <person name="Smith M.E."/>
            <person name="James T.Y."/>
            <person name="Grigoriev I.V."/>
        </authorList>
    </citation>
    <scope>NUCLEOTIDE SEQUENCE [LARGE SCALE GENOMIC DNA]</scope>
    <source>
        <strain evidence="13">ATCC 52028</strain>
    </source>
</reference>
<proteinExistence type="inferred from homology"/>
<evidence type="ECO:0000259" key="10">
    <source>
        <dbReference type="Pfam" id="PF03828"/>
    </source>
</evidence>
<comment type="subcellular location">
    <subcellularLocation>
        <location evidence="3">Cytoplasm</location>
    </subcellularLocation>
</comment>
<accession>A0A4P9X8L9</accession>
<comment type="cofactor">
    <cofactor evidence="2">
        <name>Mg(2+)</name>
        <dbReference type="ChEBI" id="CHEBI:18420"/>
    </cofactor>
</comment>
<dbReference type="InterPro" id="IPR043519">
    <property type="entry name" value="NT_sf"/>
</dbReference>
<dbReference type="SUPFAM" id="SSF81301">
    <property type="entry name" value="Nucleotidyltransferase"/>
    <property type="match status" value="1"/>
</dbReference>
<keyword evidence="13" id="KW-1185">Reference proteome</keyword>
<evidence type="ECO:0000256" key="3">
    <source>
        <dbReference type="ARBA" id="ARBA00004496"/>
    </source>
</evidence>
<evidence type="ECO:0000256" key="1">
    <source>
        <dbReference type="ARBA" id="ARBA00001936"/>
    </source>
</evidence>
<evidence type="ECO:0000256" key="2">
    <source>
        <dbReference type="ARBA" id="ARBA00001946"/>
    </source>
</evidence>
<dbReference type="Pfam" id="PF03828">
    <property type="entry name" value="PAP_assoc"/>
    <property type="match status" value="1"/>
</dbReference>
<dbReference type="GO" id="GO:0010605">
    <property type="term" value="P:negative regulation of macromolecule metabolic process"/>
    <property type="evidence" value="ECO:0007669"/>
    <property type="project" value="UniProtKB-ARBA"/>
</dbReference>
<comment type="similarity">
    <text evidence="4">Belongs to the DNA polymerase type-B-like family.</text>
</comment>
<dbReference type="EC" id="2.7.7.19" evidence="5"/>
<dbReference type="CDD" id="cd05402">
    <property type="entry name" value="NT_PAP_TUTase"/>
    <property type="match status" value="1"/>
</dbReference>